<feature type="domain" description="RING-type" evidence="8">
    <location>
        <begin position="30"/>
        <end position="70"/>
    </location>
</feature>
<evidence type="ECO:0000259" key="10">
    <source>
        <dbReference type="PROSITE" id="PS50188"/>
    </source>
</evidence>
<dbReference type="InterPro" id="IPR051051">
    <property type="entry name" value="E3_ubiq-ligase_TRIM/RNF"/>
</dbReference>
<dbReference type="Proteomes" id="UP000438429">
    <property type="component" value="Unassembled WGS sequence"/>
</dbReference>
<accession>A0A6A4SV58</accession>
<evidence type="ECO:0000259" key="9">
    <source>
        <dbReference type="PROSITE" id="PS50119"/>
    </source>
</evidence>
<dbReference type="GO" id="GO:0008270">
    <property type="term" value="F:zinc ion binding"/>
    <property type="evidence" value="ECO:0007669"/>
    <property type="project" value="UniProtKB-KW"/>
</dbReference>
<dbReference type="SUPFAM" id="SSF57850">
    <property type="entry name" value="RING/U-box"/>
    <property type="match status" value="1"/>
</dbReference>
<dbReference type="InterPro" id="IPR006574">
    <property type="entry name" value="PRY"/>
</dbReference>
<feature type="domain" description="B30.2/SPRY" evidence="10">
    <location>
        <begin position="347"/>
        <end position="542"/>
    </location>
</feature>
<evidence type="ECO:0000256" key="1">
    <source>
        <dbReference type="ARBA" id="ARBA00022588"/>
    </source>
</evidence>
<reference evidence="11 12" key="1">
    <citation type="submission" date="2019-06" db="EMBL/GenBank/DDBJ databases">
        <title>Draft genomes of female and male turbot (Scophthalmus maximus).</title>
        <authorList>
            <person name="Xu H."/>
            <person name="Xu X.-W."/>
            <person name="Shao C."/>
            <person name="Chen S."/>
        </authorList>
    </citation>
    <scope>NUCLEOTIDE SEQUENCE [LARGE SCALE GENOMIC DNA]</scope>
    <source>
        <strain evidence="11">Ysfricsl-2016a</strain>
        <tissue evidence="11">Blood</tissue>
    </source>
</reference>
<dbReference type="InterPro" id="IPR013320">
    <property type="entry name" value="ConA-like_dom_sf"/>
</dbReference>
<organism evidence="11 12">
    <name type="scientific">Scophthalmus maximus</name>
    <name type="common">Turbot</name>
    <name type="synonym">Psetta maxima</name>
    <dbReference type="NCBI Taxonomy" id="52904"/>
    <lineage>
        <taxon>Eukaryota</taxon>
        <taxon>Metazoa</taxon>
        <taxon>Chordata</taxon>
        <taxon>Craniata</taxon>
        <taxon>Vertebrata</taxon>
        <taxon>Euteleostomi</taxon>
        <taxon>Actinopterygii</taxon>
        <taxon>Neopterygii</taxon>
        <taxon>Teleostei</taxon>
        <taxon>Neoteleostei</taxon>
        <taxon>Acanthomorphata</taxon>
        <taxon>Carangaria</taxon>
        <taxon>Pleuronectiformes</taxon>
        <taxon>Pleuronectoidei</taxon>
        <taxon>Scophthalmidae</taxon>
        <taxon>Scophthalmus</taxon>
    </lineage>
</organism>
<keyword evidence="2" id="KW-0479">Metal-binding</keyword>
<dbReference type="SUPFAM" id="SSF49899">
    <property type="entry name" value="Concanavalin A-like lectins/glucanases"/>
    <property type="match status" value="1"/>
</dbReference>
<evidence type="ECO:0000256" key="2">
    <source>
        <dbReference type="ARBA" id="ARBA00022723"/>
    </source>
</evidence>
<keyword evidence="1" id="KW-0399">Innate immunity</keyword>
<dbReference type="InterPro" id="IPR058030">
    <property type="entry name" value="TRIM8/14/16/25/29/45/65_CC"/>
</dbReference>
<dbReference type="GO" id="GO:0045087">
    <property type="term" value="P:innate immune response"/>
    <property type="evidence" value="ECO:0007669"/>
    <property type="project" value="UniProtKB-KW"/>
</dbReference>
<evidence type="ECO:0000256" key="7">
    <source>
        <dbReference type="SAM" id="Coils"/>
    </source>
</evidence>
<dbReference type="Gene3D" id="2.60.120.920">
    <property type="match status" value="1"/>
</dbReference>
<dbReference type="SMART" id="SM00336">
    <property type="entry name" value="BBOX"/>
    <property type="match status" value="1"/>
</dbReference>
<dbReference type="InterPro" id="IPR017907">
    <property type="entry name" value="Znf_RING_CS"/>
</dbReference>
<evidence type="ECO:0000256" key="5">
    <source>
        <dbReference type="ARBA" id="ARBA00022859"/>
    </source>
</evidence>
<dbReference type="SMART" id="SM00449">
    <property type="entry name" value="SPRY"/>
    <property type="match status" value="1"/>
</dbReference>
<dbReference type="CDD" id="cd13733">
    <property type="entry name" value="SPRY_PRY_C-I_1"/>
    <property type="match status" value="1"/>
</dbReference>
<gene>
    <name evidence="11" type="ORF">F2P81_009600</name>
</gene>
<dbReference type="Gene3D" id="4.10.830.40">
    <property type="match status" value="1"/>
</dbReference>
<dbReference type="CDD" id="cd19769">
    <property type="entry name" value="Bbox2_TRIM16-like"/>
    <property type="match status" value="1"/>
</dbReference>
<dbReference type="PRINTS" id="PR01407">
    <property type="entry name" value="BUTYPHLNCDUF"/>
</dbReference>
<dbReference type="Gene3D" id="3.30.160.60">
    <property type="entry name" value="Classic Zinc Finger"/>
    <property type="match status" value="1"/>
</dbReference>
<evidence type="ECO:0000313" key="12">
    <source>
        <dbReference type="Proteomes" id="UP000438429"/>
    </source>
</evidence>
<dbReference type="PROSITE" id="PS00518">
    <property type="entry name" value="ZF_RING_1"/>
    <property type="match status" value="1"/>
</dbReference>
<feature type="coiled-coil region" evidence="7">
    <location>
        <begin position="258"/>
        <end position="304"/>
    </location>
</feature>
<keyword evidence="4" id="KW-0862">Zinc</keyword>
<keyword evidence="3 6" id="KW-0863">Zinc-finger</keyword>
<dbReference type="Pfam" id="PF15227">
    <property type="entry name" value="zf-C3HC4_4"/>
    <property type="match status" value="1"/>
</dbReference>
<evidence type="ECO:0000256" key="6">
    <source>
        <dbReference type="PROSITE-ProRule" id="PRU00024"/>
    </source>
</evidence>
<name>A0A6A4SV58_SCOMX</name>
<proteinExistence type="predicted"/>
<dbReference type="EMBL" id="VEVO01000008">
    <property type="protein sequence ID" value="KAF0039116.1"/>
    <property type="molecule type" value="Genomic_DNA"/>
</dbReference>
<dbReference type="PROSITE" id="PS50119">
    <property type="entry name" value="ZF_BBOX"/>
    <property type="match status" value="1"/>
</dbReference>
<evidence type="ECO:0000256" key="3">
    <source>
        <dbReference type="ARBA" id="ARBA00022771"/>
    </source>
</evidence>
<dbReference type="InterPro" id="IPR000315">
    <property type="entry name" value="Znf_B-box"/>
</dbReference>
<dbReference type="Pfam" id="PF13765">
    <property type="entry name" value="PRY"/>
    <property type="match status" value="1"/>
</dbReference>
<dbReference type="InterPro" id="IPR003877">
    <property type="entry name" value="SPRY_dom"/>
</dbReference>
<dbReference type="InterPro" id="IPR043136">
    <property type="entry name" value="B30.2/SPRY_sf"/>
</dbReference>
<evidence type="ECO:0000259" key="8">
    <source>
        <dbReference type="PROSITE" id="PS50089"/>
    </source>
</evidence>
<dbReference type="InterPro" id="IPR013083">
    <property type="entry name" value="Znf_RING/FYVE/PHD"/>
</dbReference>
<dbReference type="AlphaFoldDB" id="A0A6A4SV58"/>
<dbReference type="InterPro" id="IPR001870">
    <property type="entry name" value="B30.2/SPRY"/>
</dbReference>
<evidence type="ECO:0008006" key="13">
    <source>
        <dbReference type="Google" id="ProtNLM"/>
    </source>
</evidence>
<dbReference type="InterPro" id="IPR001841">
    <property type="entry name" value="Znf_RING"/>
</dbReference>
<dbReference type="PANTHER" id="PTHR25465:SF32">
    <property type="entry name" value="BLOODTHIRSTY-RELATED GENE FAMILY, MEMBER 16 ISOFORM X1-RELATED"/>
    <property type="match status" value="1"/>
</dbReference>
<dbReference type="Pfam" id="PF00622">
    <property type="entry name" value="SPRY"/>
    <property type="match status" value="1"/>
</dbReference>
<keyword evidence="7" id="KW-0175">Coiled coil</keyword>
<feature type="domain" description="B box-type" evidence="9">
    <location>
        <begin position="157"/>
        <end position="197"/>
    </location>
</feature>
<dbReference type="InterPro" id="IPR003879">
    <property type="entry name" value="Butyrophylin_SPRY"/>
</dbReference>
<dbReference type="SMART" id="SM00589">
    <property type="entry name" value="PRY"/>
    <property type="match status" value="1"/>
</dbReference>
<dbReference type="SUPFAM" id="SSF57845">
    <property type="entry name" value="B-box zinc-binding domain"/>
    <property type="match status" value="1"/>
</dbReference>
<dbReference type="SMART" id="SM00184">
    <property type="entry name" value="RING"/>
    <property type="match status" value="1"/>
</dbReference>
<keyword evidence="5" id="KW-0391">Immunity</keyword>
<comment type="caution">
    <text evidence="11">The sequence shown here is derived from an EMBL/GenBank/DDBJ whole genome shotgun (WGS) entry which is preliminary data.</text>
</comment>
<dbReference type="Gene3D" id="3.30.40.10">
    <property type="entry name" value="Zinc/RING finger domain, C3HC4 (zinc finger)"/>
    <property type="match status" value="1"/>
</dbReference>
<dbReference type="FunFam" id="2.60.120.920:FF:000004">
    <property type="entry name" value="Butyrophilin subfamily 1 member A1"/>
    <property type="match status" value="1"/>
</dbReference>
<dbReference type="GO" id="GO:0005737">
    <property type="term" value="C:cytoplasm"/>
    <property type="evidence" value="ECO:0007669"/>
    <property type="project" value="UniProtKB-ARBA"/>
</dbReference>
<dbReference type="Pfam" id="PF00643">
    <property type="entry name" value="zf-B_box"/>
    <property type="match status" value="1"/>
</dbReference>
<protein>
    <recommendedName>
        <fullName evidence="13">E3 ubiquitin-protein ligase TRIM39-like</fullName>
    </recommendedName>
</protein>
<dbReference type="PROSITE" id="PS50188">
    <property type="entry name" value="B302_SPRY"/>
    <property type="match status" value="1"/>
</dbReference>
<dbReference type="PANTHER" id="PTHR25465">
    <property type="entry name" value="B-BOX DOMAIN CONTAINING"/>
    <property type="match status" value="1"/>
</dbReference>
<evidence type="ECO:0000256" key="4">
    <source>
        <dbReference type="ARBA" id="ARBA00022833"/>
    </source>
</evidence>
<dbReference type="PROSITE" id="PS50089">
    <property type="entry name" value="ZF_RING_2"/>
    <property type="match status" value="1"/>
</dbReference>
<evidence type="ECO:0000313" key="11">
    <source>
        <dbReference type="EMBL" id="KAF0039116.1"/>
    </source>
</evidence>
<dbReference type="Pfam" id="PF25600">
    <property type="entry name" value="TRIM_CC"/>
    <property type="match status" value="1"/>
</dbReference>
<sequence>MIHFSFIIRSCNSQVMASPSVLLSDVQFQCCICLDVFSEPVSIPCGHSFCFTCITSHWGESVAISCPKCQAAFEGRPELCENYFAKEMSEQIRVRRQNGIMSIVEKSIYCDPCVGKQAKALKSCLVCLTSYCESHLEPHLRVATLKAHKLIEPVTMLENRMCKRHSRLLELYCRSDQRCVCVLCTESDHRCHDTVPVERESQEKKAQMKRIEAHVQQMIQDRLQKVEEIKHSVELSKKNSERDIKESVAVFSALFRSMERIQAELVKMIQEKQTAAEQRAARLFTELELEITELERRRSEMEQLSHSGDHLHLLQRFPALSLPPSAKACSDVIVHSHTCLGDVRRALAKSEEQLRLALKKLSIQVDVHLDPRTANPWLVLSEDGRQVCDGDAEQKLVDAQERFDTAPCVLATQGFTTGRHYWEVDVGDKSAWDLGVAQQSVNRKGVVTLCPEDGYWTVCLRKGSEYRACAGKAELLCLSQRPQVVGVFVDYEDGTVSFYDAKAQSHIYSFKQFQFTEAIFPFFNPEMSDSADNKSPLIIRPVSGVEGSRDLDAVTI</sequence>